<comment type="similarity">
    <text evidence="4">Belongs to the enoyl-CoA hydratase/isomerase family.</text>
</comment>
<keyword evidence="1" id="KW-0413">Isomerase</keyword>
<keyword evidence="6" id="KW-1185">Reference proteome</keyword>
<dbReference type="InterPro" id="IPR001753">
    <property type="entry name" value="Enoyl-CoA_hydra/iso"/>
</dbReference>
<dbReference type="GO" id="GO:0016853">
    <property type="term" value="F:isomerase activity"/>
    <property type="evidence" value="ECO:0007669"/>
    <property type="project" value="UniProtKB-KW"/>
</dbReference>
<evidence type="ECO:0000256" key="1">
    <source>
        <dbReference type="ARBA" id="ARBA00023235"/>
    </source>
</evidence>
<dbReference type="InterPro" id="IPR018376">
    <property type="entry name" value="Enoyl-CoA_hyd/isom_CS"/>
</dbReference>
<accession>A0A4Q7NI09</accession>
<dbReference type="PANTHER" id="PTHR23309">
    <property type="entry name" value="3-HYDROXYACYL-COA DEHYROGENASE"/>
    <property type="match status" value="1"/>
</dbReference>
<keyword evidence="3" id="KW-0511">Multifunctional enzyme</keyword>
<evidence type="ECO:0000256" key="4">
    <source>
        <dbReference type="RuleBase" id="RU003707"/>
    </source>
</evidence>
<dbReference type="OrthoDB" id="5287258at2"/>
<organism evidence="5 6">
    <name type="scientific">Pigmentiphaga kullae</name>
    <dbReference type="NCBI Taxonomy" id="151784"/>
    <lineage>
        <taxon>Bacteria</taxon>
        <taxon>Pseudomonadati</taxon>
        <taxon>Pseudomonadota</taxon>
        <taxon>Betaproteobacteria</taxon>
        <taxon>Burkholderiales</taxon>
        <taxon>Alcaligenaceae</taxon>
        <taxon>Pigmentiphaga</taxon>
    </lineage>
</organism>
<dbReference type="CDD" id="cd06558">
    <property type="entry name" value="crotonase-like"/>
    <property type="match status" value="1"/>
</dbReference>
<dbReference type="InterPro" id="IPR029045">
    <property type="entry name" value="ClpP/crotonase-like_dom_sf"/>
</dbReference>
<keyword evidence="2" id="KW-0456">Lyase</keyword>
<reference evidence="5 6" key="1">
    <citation type="submission" date="2019-02" db="EMBL/GenBank/DDBJ databases">
        <title>Genomic Encyclopedia of Type Strains, Phase IV (KMG-IV): sequencing the most valuable type-strain genomes for metagenomic binning, comparative biology and taxonomic classification.</title>
        <authorList>
            <person name="Goeker M."/>
        </authorList>
    </citation>
    <scope>NUCLEOTIDE SEQUENCE [LARGE SCALE GENOMIC DNA]</scope>
    <source>
        <strain evidence="5 6">K24</strain>
    </source>
</reference>
<evidence type="ECO:0000256" key="3">
    <source>
        <dbReference type="ARBA" id="ARBA00023268"/>
    </source>
</evidence>
<evidence type="ECO:0000256" key="2">
    <source>
        <dbReference type="ARBA" id="ARBA00023239"/>
    </source>
</evidence>
<dbReference type="EMBL" id="SGXC01000001">
    <property type="protein sequence ID" value="RZS84478.1"/>
    <property type="molecule type" value="Genomic_DNA"/>
</dbReference>
<name>A0A4Q7NI09_9BURK</name>
<proteinExistence type="inferred from homology"/>
<dbReference type="SUPFAM" id="SSF52096">
    <property type="entry name" value="ClpP/crotonase"/>
    <property type="match status" value="1"/>
</dbReference>
<evidence type="ECO:0000313" key="5">
    <source>
        <dbReference type="EMBL" id="RZS84478.1"/>
    </source>
</evidence>
<dbReference type="Proteomes" id="UP000292445">
    <property type="component" value="Unassembled WGS sequence"/>
</dbReference>
<dbReference type="Gene3D" id="3.90.226.10">
    <property type="entry name" value="2-enoyl-CoA Hydratase, Chain A, domain 1"/>
    <property type="match status" value="1"/>
</dbReference>
<comment type="caution">
    <text evidence="5">The sequence shown here is derived from an EMBL/GenBank/DDBJ whole genome shotgun (WGS) entry which is preliminary data.</text>
</comment>
<protein>
    <submittedName>
        <fullName evidence="5">Enoyl-CoA hydratase/carnithine racemase</fullName>
    </submittedName>
</protein>
<evidence type="ECO:0000313" key="6">
    <source>
        <dbReference type="Proteomes" id="UP000292445"/>
    </source>
</evidence>
<dbReference type="PROSITE" id="PS00166">
    <property type="entry name" value="ENOYL_COA_HYDRATASE"/>
    <property type="match status" value="1"/>
</dbReference>
<dbReference type="AlphaFoldDB" id="A0A4Q7NI09"/>
<dbReference type="GO" id="GO:0016829">
    <property type="term" value="F:lyase activity"/>
    <property type="evidence" value="ECO:0007669"/>
    <property type="project" value="UniProtKB-KW"/>
</dbReference>
<dbReference type="Pfam" id="PF00378">
    <property type="entry name" value="ECH_1"/>
    <property type="match status" value="1"/>
</dbReference>
<sequence length="366" mass="37892">MGAWHFPGGLVSSSFVSSVLRDGIAILWIDHPPVNAIGADVRAALAEALAGIERDPALRGAVVAGTGRMFSGGGDLREVGRPDAPGTVRMADLARRIETFPKPVVAAVRGKCIGGGTLLSLACHARVGADDALLMLPELNLGLVPGAGGTQRLPRLVGLEAALDMVARARGVDAATALAQGLLDEVADDPVAAAVRRANDIASGRLPWRRTAGLVVPDGARADALRARYLDVAEQAFPGREAGPLAVELILAAAALPFEQGCEAERERFAQLAAGPQARALLHLFFAERALAKAADAPDAATRARIARRLRAAGEPVPPYTAWTQAARACLAEGLAPRSEFIDVIAVKDCGFPALSGGPLHHAGPH</sequence>
<gene>
    <name evidence="5" type="ORF">EV675_0495</name>
</gene>